<comment type="pathway">
    <text evidence="1">Lipid metabolism.</text>
</comment>
<keyword evidence="8 13" id="KW-0594">Phospholipid biosynthesis</keyword>
<dbReference type="HAMAP" id="MF_03208">
    <property type="entry name" value="PS_decarb_PSD_B_type1_euk"/>
    <property type="match status" value="1"/>
</dbReference>
<evidence type="ECO:0000256" key="7">
    <source>
        <dbReference type="ARBA" id="ARBA00023136"/>
    </source>
</evidence>
<dbReference type="InterPro" id="IPR033177">
    <property type="entry name" value="PSD-B"/>
</dbReference>
<reference evidence="14 15" key="1">
    <citation type="journal article" date="2023" name="Arcadia Sci">
        <title>De novo assembly of a long-read Amblyomma americanum tick genome.</title>
        <authorList>
            <person name="Chou S."/>
            <person name="Poskanzer K.E."/>
            <person name="Rollins M."/>
            <person name="Thuy-Boun P.S."/>
        </authorList>
    </citation>
    <scope>NUCLEOTIDE SEQUENCE [LARGE SCALE GENOMIC DNA]</scope>
    <source>
        <strain evidence="14">F_SG_1</strain>
        <tissue evidence="14">Salivary glands</tissue>
    </source>
</reference>
<dbReference type="GO" id="GO:0016540">
    <property type="term" value="P:protein autoprocessing"/>
    <property type="evidence" value="ECO:0007669"/>
    <property type="project" value="UniProtKB-UniRule"/>
</dbReference>
<evidence type="ECO:0000256" key="13">
    <source>
        <dbReference type="HAMAP-Rule" id="MF_03208"/>
    </source>
</evidence>
<evidence type="ECO:0000256" key="4">
    <source>
        <dbReference type="ARBA" id="ARBA00022793"/>
    </source>
</evidence>
<dbReference type="Pfam" id="PF02666">
    <property type="entry name" value="PS_Dcarbxylase"/>
    <property type="match status" value="1"/>
</dbReference>
<keyword evidence="13" id="KW-0865">Zymogen</keyword>
<proteinExistence type="inferred from homology"/>
<comment type="function">
    <text evidence="12">Catalyzes the formation of phosphatidylethanolamine (PtdEtn) from phosphatidylserine (PtdSer). Plays a central role in phospholipid metabolism and in the interorganelle trafficking of phosphatidylserine. May be involved in lipid droplet biogenesis at the endoplasmic reticulum membrane.</text>
</comment>
<comment type="pathway">
    <text evidence="13">Phospholipid metabolism; phosphatidylethanolamine biosynthesis; phosphatidylethanolamine from CDP-diacylglycerol: step 2/2.</text>
</comment>
<feature type="active site" description="Charge relay system; for autoendoproteolytic cleavage activity" evidence="13">
    <location>
        <position position="285"/>
    </location>
</feature>
<dbReference type="AlphaFoldDB" id="A0AAQ4F8X6"/>
<comment type="subcellular location">
    <molecule>Phosphatidylserine decarboxylase beta chain</molecule>
    <subcellularLocation>
        <location evidence="13">Mitochondrion inner membrane</location>
        <topology evidence="13">Single-pass membrane protein</topology>
        <orientation evidence="13">Intermembrane side</orientation>
    </subcellularLocation>
</comment>
<protein>
    <recommendedName>
        <fullName evidence="13">Phosphatidylserine decarboxylase proenzyme, mitochondrial</fullName>
        <ecNumber evidence="13">4.1.1.65</ecNumber>
    </recommendedName>
    <component>
        <recommendedName>
            <fullName evidence="13">Phosphatidylserine decarboxylase beta chain</fullName>
        </recommendedName>
    </component>
    <component>
        <recommendedName>
            <fullName evidence="13">Phosphatidylserine decarboxylase alpha chain</fullName>
        </recommendedName>
    </component>
</protein>
<dbReference type="GO" id="GO:0004609">
    <property type="term" value="F:phosphatidylserine decarboxylase activity"/>
    <property type="evidence" value="ECO:0007669"/>
    <property type="project" value="UniProtKB-UniRule"/>
</dbReference>
<evidence type="ECO:0000256" key="2">
    <source>
        <dbReference type="ARBA" id="ARBA00022516"/>
    </source>
</evidence>
<dbReference type="NCBIfam" id="TIGR00163">
    <property type="entry name" value="PS_decarb"/>
    <property type="match status" value="1"/>
</dbReference>
<feature type="active site" description="Charge relay system; for autoendoproteolytic cleavage activity" evidence="13">
    <location>
        <position position="396"/>
    </location>
</feature>
<keyword evidence="13" id="KW-0496">Mitochondrion</keyword>
<keyword evidence="15" id="KW-1185">Reference proteome</keyword>
<feature type="site" description="Cleavage (non-hydrolytic); by autocatalysis" evidence="13">
    <location>
        <begin position="395"/>
        <end position="396"/>
    </location>
</feature>
<evidence type="ECO:0000256" key="3">
    <source>
        <dbReference type="ARBA" id="ARBA00022692"/>
    </source>
</evidence>
<organism evidence="14 15">
    <name type="scientific">Amblyomma americanum</name>
    <name type="common">Lone star tick</name>
    <dbReference type="NCBI Taxonomy" id="6943"/>
    <lineage>
        <taxon>Eukaryota</taxon>
        <taxon>Metazoa</taxon>
        <taxon>Ecdysozoa</taxon>
        <taxon>Arthropoda</taxon>
        <taxon>Chelicerata</taxon>
        <taxon>Arachnida</taxon>
        <taxon>Acari</taxon>
        <taxon>Parasitiformes</taxon>
        <taxon>Ixodida</taxon>
        <taxon>Ixodoidea</taxon>
        <taxon>Ixodidae</taxon>
        <taxon>Amblyomminae</taxon>
        <taxon>Amblyomma</taxon>
    </lineage>
</organism>
<keyword evidence="3 13" id="KW-0812">Transmembrane</keyword>
<comment type="subunit">
    <text evidence="13">Heterodimer of a large membrane-associated beta subunit and a small pyruvoyl-containing alpha subunit.</text>
</comment>
<evidence type="ECO:0000256" key="12">
    <source>
        <dbReference type="ARBA" id="ARBA00045136"/>
    </source>
</evidence>
<dbReference type="GO" id="GO:0005743">
    <property type="term" value="C:mitochondrial inner membrane"/>
    <property type="evidence" value="ECO:0007669"/>
    <property type="project" value="UniProtKB-SubCell"/>
</dbReference>
<feature type="chain" id="PRO_5042651807" description="Phosphatidylserine decarboxylase alpha chain" evidence="13">
    <location>
        <begin position="396"/>
        <end position="438"/>
    </location>
</feature>
<feature type="active site" description="Schiff-base intermediate with substrate; via pyruvic acid; for decarboxylase activity" evidence="13">
    <location>
        <position position="396"/>
    </location>
</feature>
<keyword evidence="10 13" id="KW-1208">Phospholipid metabolism</keyword>
<evidence type="ECO:0000256" key="6">
    <source>
        <dbReference type="ARBA" id="ARBA00023098"/>
    </source>
</evidence>
<feature type="active site" description="Charge relay system; for autoendoproteolytic cleavage activity" evidence="13">
    <location>
        <position position="211"/>
    </location>
</feature>
<name>A0AAQ4F8X6_AMBAM</name>
<sequence length="438" mass="49738">MWLPHQGLPLLLLTTQRGGGPWLGRHKDACRAPASPLLAPPWLCALPSASLPNCSGRTRHMASHGGEPTSPRPAWERSSSFLGASRYLRWMPIPLGLGFACLAYLRSLHSRQRDDESSPQPVASGLQVSFYRMLPLRMASRWWGWANDIELPVWLRTPVLGLFAWAFGCDVHEAEVEDLRQYRNLGEFFRRSLKPGLRPLCPGDCVVSPADGTVLHFGRIEKGFAEQVKGITYSLPRFLGPHPWDPHCLHTSGEEEYHKKLLQQKGTELYHCVVYLAPGDYHRFHSPVHWEVQHRRHFPGTLLSVRPGVVNWIAGLFNMNERVVYMGRWLHGFFSMTAVGATNVGSIKVYFDYNLVTNRRKYKKHNFNDQCFQSNHNSEGIQIEKGAPFGEFNLGSTIVLIFEAPQNFSLELKEGQRIKYGELICRLCPGSNRQESQT</sequence>
<evidence type="ECO:0000313" key="14">
    <source>
        <dbReference type="EMBL" id="KAK8783281.1"/>
    </source>
</evidence>
<dbReference type="GO" id="GO:0006646">
    <property type="term" value="P:phosphatidylethanolamine biosynthetic process"/>
    <property type="evidence" value="ECO:0007669"/>
    <property type="project" value="UniProtKB-UniRule"/>
</dbReference>
<evidence type="ECO:0000256" key="5">
    <source>
        <dbReference type="ARBA" id="ARBA00022989"/>
    </source>
</evidence>
<dbReference type="EMBL" id="JARKHS020005702">
    <property type="protein sequence ID" value="KAK8783281.1"/>
    <property type="molecule type" value="Genomic_DNA"/>
</dbReference>
<evidence type="ECO:0000256" key="1">
    <source>
        <dbReference type="ARBA" id="ARBA00005189"/>
    </source>
</evidence>
<keyword evidence="5 13" id="KW-1133">Transmembrane helix</keyword>
<dbReference type="EC" id="4.1.1.65" evidence="13"/>
<feature type="chain" id="PRO_5042651808" description="Phosphatidylserine decarboxylase beta chain" evidence="13">
    <location>
        <begin position="1"/>
        <end position="395"/>
    </location>
</feature>
<feature type="topological domain" description="Mitochondrial intermembrane" evidence="13">
    <location>
        <begin position="107"/>
        <end position="438"/>
    </location>
</feature>
<evidence type="ECO:0000256" key="10">
    <source>
        <dbReference type="ARBA" id="ARBA00023264"/>
    </source>
</evidence>
<evidence type="ECO:0000256" key="9">
    <source>
        <dbReference type="ARBA" id="ARBA00023239"/>
    </source>
</evidence>
<keyword evidence="4 13" id="KW-0210">Decarboxylase</keyword>
<keyword evidence="2 13" id="KW-0444">Lipid biosynthesis</keyword>
<accession>A0AAQ4F8X6</accession>
<comment type="catalytic activity">
    <reaction evidence="13">
        <text>a 1,2-diacyl-sn-glycero-3-phospho-L-serine + H(+) = a 1,2-diacyl-sn-glycero-3-phosphoethanolamine + CO2</text>
        <dbReference type="Rhea" id="RHEA:20828"/>
        <dbReference type="ChEBI" id="CHEBI:15378"/>
        <dbReference type="ChEBI" id="CHEBI:16526"/>
        <dbReference type="ChEBI" id="CHEBI:57262"/>
        <dbReference type="ChEBI" id="CHEBI:64612"/>
        <dbReference type="EC" id="4.1.1.65"/>
    </reaction>
</comment>
<comment type="caution">
    <text evidence="14">The sequence shown here is derived from an EMBL/GenBank/DDBJ whole genome shotgun (WGS) entry which is preliminary data.</text>
</comment>
<keyword evidence="7 13" id="KW-0472">Membrane</keyword>
<dbReference type="PANTHER" id="PTHR10067:SF6">
    <property type="entry name" value="PHOSPHATIDYLSERINE DECARBOXYLASE PROENZYME, MITOCHONDRIAL"/>
    <property type="match status" value="1"/>
</dbReference>
<keyword evidence="13" id="KW-0999">Mitochondrion inner membrane</keyword>
<dbReference type="PANTHER" id="PTHR10067">
    <property type="entry name" value="PHOSPHATIDYLSERINE DECARBOXYLASE"/>
    <property type="match status" value="1"/>
</dbReference>
<dbReference type="InterPro" id="IPR003817">
    <property type="entry name" value="PS_Dcarbxylase"/>
</dbReference>
<comment type="cofactor">
    <cofactor evidence="13">
        <name>pyruvate</name>
        <dbReference type="ChEBI" id="CHEBI:15361"/>
    </cofactor>
    <text evidence="13">Binds 1 pyruvoyl group covalently per subunit.</text>
</comment>
<evidence type="ECO:0000256" key="11">
    <source>
        <dbReference type="ARBA" id="ARBA00023317"/>
    </source>
</evidence>
<keyword evidence="9 13" id="KW-0456">Lyase</keyword>
<keyword evidence="6 13" id="KW-0443">Lipid metabolism</keyword>
<dbReference type="Proteomes" id="UP001321473">
    <property type="component" value="Unassembled WGS sequence"/>
</dbReference>
<dbReference type="InterPro" id="IPR033661">
    <property type="entry name" value="PSD_type1_euk"/>
</dbReference>
<comment type="PTM">
    <text evidence="13">Is synthesized initially as an inactive proenzyme. Formation of the active enzyme involves a self-maturation process in which the active site pyruvoyl group is generated from an internal serine residue via an autocatalytic post-translational modification. Two non-identical subunits are generated from the proenzyme in this reaction, and the pyruvate is formed at the N-terminus of the alpha chain, which is derived from the carboxyl end of the proenzyme. The autoendoproteolytic cleavage occurs by a canonical serine protease mechanism, in which the side chain hydroxyl group of the serine supplies its oxygen atom to form the C-terminus of the beta chain, while the remainder of the serine residue undergoes an oxidative deamination to produce ammonia and the pyruvoyl prosthetic group on the alpha chain. During this reaction, the Ser that is part of the protease active site of the proenzyme becomes the pyruvoyl prosthetic group, which constitutes an essential element of the active site of the mature decarboxylase.</text>
</comment>
<comment type="subcellular location">
    <molecule>Phosphatidylserine decarboxylase alpha chain</molecule>
    <subcellularLocation>
        <location evidence="13">Mitochondrion inner membrane</location>
        <topology evidence="13">Peripheral membrane protein</topology>
        <orientation evidence="13">Intermembrane side</orientation>
    </subcellularLocation>
    <text evidence="13">Anchored to the mitochondrial inner membrane through its interaction with the integral membrane beta chain.</text>
</comment>
<feature type="topological domain" description="Mitochondrial matrix" evidence="13">
    <location>
        <begin position="1"/>
        <end position="87"/>
    </location>
</feature>
<feature type="modified residue" description="Pyruvic acid (Ser); by autocatalysis" evidence="13">
    <location>
        <position position="396"/>
    </location>
</feature>
<comment type="similarity">
    <text evidence="13">Belongs to the phosphatidylserine decarboxylase family. PSD-B subfamily. Eukaryotic type I sub-subfamily.</text>
</comment>
<evidence type="ECO:0000313" key="15">
    <source>
        <dbReference type="Proteomes" id="UP001321473"/>
    </source>
</evidence>
<keyword evidence="11 13" id="KW-0670">Pyruvate</keyword>
<gene>
    <name evidence="14" type="ORF">V5799_010356</name>
</gene>
<evidence type="ECO:0000256" key="8">
    <source>
        <dbReference type="ARBA" id="ARBA00023209"/>
    </source>
</evidence>